<protein>
    <submittedName>
        <fullName evidence="1">Uncharacterized conserved protein</fullName>
    </submittedName>
</protein>
<organism evidence="1 2">
    <name type="scientific">Consotaella salsifontis</name>
    <dbReference type="NCBI Taxonomy" id="1365950"/>
    <lineage>
        <taxon>Bacteria</taxon>
        <taxon>Pseudomonadati</taxon>
        <taxon>Pseudomonadota</taxon>
        <taxon>Alphaproteobacteria</taxon>
        <taxon>Hyphomicrobiales</taxon>
        <taxon>Aurantimonadaceae</taxon>
        <taxon>Consotaella</taxon>
    </lineage>
</organism>
<name>A0A1T4SSY5_9HYPH</name>
<keyword evidence="2" id="KW-1185">Reference proteome</keyword>
<evidence type="ECO:0000313" key="2">
    <source>
        <dbReference type="Proteomes" id="UP000190135"/>
    </source>
</evidence>
<sequence length="190" mass="21271">MRSLPEAVLAKLDAGLIVTRGLMRFDFGGGTYAFWTGTQPLTYEGLTYLPGSIIEVEAVHGSWGMDAEGMKITLAAAPDDGLTPDVLATIEQEDYHQRPVTISDLYIDPDTRQILFREPVYRGYVDVIEHDDGPEPKLIASCESRALDNQREGYRMRSTADQALIHDGDLFFQHAEVAGKQELWWGRKKP</sequence>
<dbReference type="AlphaFoldDB" id="A0A1T4SSY5"/>
<reference evidence="2" key="1">
    <citation type="submission" date="2017-02" db="EMBL/GenBank/DDBJ databases">
        <authorList>
            <person name="Varghese N."/>
            <person name="Submissions S."/>
        </authorList>
    </citation>
    <scope>NUCLEOTIDE SEQUENCE [LARGE SCALE GENOMIC DNA]</scope>
    <source>
        <strain evidence="2">USBA 369</strain>
    </source>
</reference>
<dbReference type="EMBL" id="FUXL01000013">
    <property type="protein sequence ID" value="SKA30988.1"/>
    <property type="molecule type" value="Genomic_DNA"/>
</dbReference>
<evidence type="ECO:0000313" key="1">
    <source>
        <dbReference type="EMBL" id="SKA30988.1"/>
    </source>
</evidence>
<dbReference type="OrthoDB" id="8440537at2"/>
<dbReference type="Proteomes" id="UP000190135">
    <property type="component" value="Unassembled WGS sequence"/>
</dbReference>
<dbReference type="STRING" id="1365950.SAMN05428963_11396"/>
<gene>
    <name evidence="1" type="ORF">SAMN05428963_11396</name>
</gene>
<accession>A0A1T4SSY5</accession>
<dbReference type="Pfam" id="PF09931">
    <property type="entry name" value="Phage_phiJL001_Gp84_N"/>
    <property type="match status" value="1"/>
</dbReference>
<dbReference type="RefSeq" id="WP_078709592.1">
    <property type="nucleotide sequence ID" value="NZ_FUXL01000013.1"/>
</dbReference>
<proteinExistence type="predicted"/>